<protein>
    <submittedName>
        <fullName evidence="2">Uncharacterized protein DUF262</fullName>
    </submittedName>
</protein>
<dbReference type="InterPro" id="IPR004919">
    <property type="entry name" value="GmrSD_N"/>
</dbReference>
<dbReference type="AlphaFoldDB" id="A0A419W3K5"/>
<dbReference type="Proteomes" id="UP000283387">
    <property type="component" value="Unassembled WGS sequence"/>
</dbReference>
<evidence type="ECO:0000313" key="2">
    <source>
        <dbReference type="EMBL" id="RKD90033.1"/>
    </source>
</evidence>
<dbReference type="Pfam" id="PF03235">
    <property type="entry name" value="GmrSD_N"/>
    <property type="match status" value="1"/>
</dbReference>
<name>A0A419W3K5_9BACT</name>
<dbReference type="OrthoDB" id="3654724at2"/>
<keyword evidence="3" id="KW-1185">Reference proteome</keyword>
<sequence length="871" mass="102185">MSSNYTFWDLIKEHRIEIPIIQRDYAQGRKNTQSTEIRKNFTQQIKEVLDNKQATLHLNFVYGKLNGKQNAVKLAENKEAVKSMLEAVRTYSRNLELDILCEVKEPQAIRNGNFQSSFVPLDGQQRLTTLFLLHWYLMPQSEENSTILKKFSYRIRPTSKDFCEALIENKVELTQLKGATISMKIKNEASWFYDYWKNDPTVRGMLRMLDQIDETFGGENQEVYWSRLVNDRAITFEFLDLDNLKLTDELYVRMNARGVALTPFENFKAWLIEYLQENQIQVAKFGQKNWVELMDTTWTDLFWANKDDDNMLIDEEVMRYFRNMMQIFLVQQDNFNPEADNKRDTPEKIKNAQKQRDTAALLATQIDKETNEYKYIPNSFYLEHNLLTIENLNELFSSIQNLSKQSFDMAKLDQKIQAEDRSISLIGKDRGSIFRRFIDKETSYSDKVLFYALHVFLQKTSQSNGELETDALRSWLRVIRNLVENTTIDSVPLFKRSISTIKSLEDQTYHIYEYLNEDKVTLVGFDGYQRAEEILKAKYILMDQSWENVFLKYENHPYFKGQIKFLIELAELEVTPMSIVVFEKYAEKMAAIFDLKLDKPNTTKFERALLTENVDNSNTGYLFGVNSNQSFGTMNDAKTSWKNKVFRSPERLKAIKSLLDKIGVNNIEADMQKICDSYDMPGWKCQVVHTPEAVTACGQRMIRYWGENNIRLLGSSATSHYHSELFSYCLDQKIRKLLHSKNLDISPFRIGNYEYVRSASHHAYARLEANINSSKYELHLHFDHNNLLPGDTFMPFPYEIAFINTDKMKREKQYYPPVIREALERNGFIWKDNQDVQGYWISASTDEEILTKLNVLTNELSQVECEPELIK</sequence>
<accession>A0A419W3K5</accession>
<proteinExistence type="predicted"/>
<dbReference type="EMBL" id="RAPN01000001">
    <property type="protein sequence ID" value="RKD90033.1"/>
    <property type="molecule type" value="Genomic_DNA"/>
</dbReference>
<evidence type="ECO:0000259" key="1">
    <source>
        <dbReference type="Pfam" id="PF03235"/>
    </source>
</evidence>
<reference evidence="2 3" key="1">
    <citation type="submission" date="2018-09" db="EMBL/GenBank/DDBJ databases">
        <title>Genomic Encyclopedia of Archaeal and Bacterial Type Strains, Phase II (KMG-II): from individual species to whole genera.</title>
        <authorList>
            <person name="Goeker M."/>
        </authorList>
    </citation>
    <scope>NUCLEOTIDE SEQUENCE [LARGE SCALE GENOMIC DNA]</scope>
    <source>
        <strain evidence="2 3">DSM 27148</strain>
    </source>
</reference>
<feature type="domain" description="GmrSD restriction endonucleases N-terminal" evidence="1">
    <location>
        <begin position="9"/>
        <end position="271"/>
    </location>
</feature>
<organism evidence="2 3">
    <name type="scientific">Mangrovibacterium diazotrophicum</name>
    <dbReference type="NCBI Taxonomy" id="1261403"/>
    <lineage>
        <taxon>Bacteria</taxon>
        <taxon>Pseudomonadati</taxon>
        <taxon>Bacteroidota</taxon>
        <taxon>Bacteroidia</taxon>
        <taxon>Marinilabiliales</taxon>
        <taxon>Prolixibacteraceae</taxon>
        <taxon>Mangrovibacterium</taxon>
    </lineage>
</organism>
<gene>
    <name evidence="2" type="ORF">BC643_0369</name>
</gene>
<comment type="caution">
    <text evidence="2">The sequence shown here is derived from an EMBL/GenBank/DDBJ whole genome shotgun (WGS) entry which is preliminary data.</text>
</comment>
<dbReference type="RefSeq" id="WP_120271472.1">
    <property type="nucleotide sequence ID" value="NZ_RAPN01000001.1"/>
</dbReference>
<evidence type="ECO:0000313" key="3">
    <source>
        <dbReference type="Proteomes" id="UP000283387"/>
    </source>
</evidence>